<reference evidence="3 4" key="1">
    <citation type="submission" date="2021-01" db="EMBL/GenBank/DDBJ databases">
        <title>Whole genome shotgun sequence of Verrucosispora gifhornensis NBRC 16317.</title>
        <authorList>
            <person name="Komaki H."/>
            <person name="Tamura T."/>
        </authorList>
    </citation>
    <scope>NUCLEOTIDE SEQUENCE [LARGE SCALE GENOMIC DNA]</scope>
    <source>
        <strain evidence="3 4">NBRC 16317</strain>
    </source>
</reference>
<feature type="transmembrane region" description="Helical" evidence="2">
    <location>
        <begin position="327"/>
        <end position="349"/>
    </location>
</feature>
<comment type="caution">
    <text evidence="3">The sequence shown here is derived from an EMBL/GenBank/DDBJ whole genome shotgun (WGS) entry which is preliminary data.</text>
</comment>
<protein>
    <submittedName>
        <fullName evidence="3">Uncharacterized protein</fullName>
    </submittedName>
</protein>
<proteinExistence type="predicted"/>
<feature type="compositionally biased region" description="Pro residues" evidence="1">
    <location>
        <begin position="64"/>
        <end position="108"/>
    </location>
</feature>
<evidence type="ECO:0000256" key="2">
    <source>
        <dbReference type="SAM" id="Phobius"/>
    </source>
</evidence>
<dbReference type="RefSeq" id="WP_239088758.1">
    <property type="nucleotide sequence ID" value="NZ_BAAAGZ010000059.1"/>
</dbReference>
<evidence type="ECO:0000256" key="1">
    <source>
        <dbReference type="SAM" id="MobiDB-lite"/>
    </source>
</evidence>
<accession>A0ABQ4I7F0</accession>
<evidence type="ECO:0000313" key="3">
    <source>
        <dbReference type="EMBL" id="GIJ13758.1"/>
    </source>
</evidence>
<keyword evidence="2" id="KW-0472">Membrane</keyword>
<name>A0ABQ4I7F0_9ACTN</name>
<organism evidence="3 4">
    <name type="scientific">Micromonospora gifhornensis</name>
    <dbReference type="NCBI Taxonomy" id="84594"/>
    <lineage>
        <taxon>Bacteria</taxon>
        <taxon>Bacillati</taxon>
        <taxon>Actinomycetota</taxon>
        <taxon>Actinomycetes</taxon>
        <taxon>Micromonosporales</taxon>
        <taxon>Micromonosporaceae</taxon>
        <taxon>Micromonospora</taxon>
    </lineage>
</organism>
<feature type="compositionally biased region" description="Gly residues" evidence="1">
    <location>
        <begin position="157"/>
        <end position="172"/>
    </location>
</feature>
<feature type="transmembrane region" description="Helical" evidence="2">
    <location>
        <begin position="260"/>
        <end position="285"/>
    </location>
</feature>
<keyword evidence="4" id="KW-1185">Reference proteome</keyword>
<feature type="transmembrane region" description="Helical" evidence="2">
    <location>
        <begin position="291"/>
        <end position="315"/>
    </location>
</feature>
<gene>
    <name evidence="3" type="ORF">Vgi01_04420</name>
</gene>
<keyword evidence="2" id="KW-0812">Transmembrane</keyword>
<dbReference type="Proteomes" id="UP000647860">
    <property type="component" value="Unassembled WGS sequence"/>
</dbReference>
<feature type="compositionally biased region" description="Low complexity" evidence="1">
    <location>
        <begin position="109"/>
        <end position="120"/>
    </location>
</feature>
<evidence type="ECO:0000313" key="4">
    <source>
        <dbReference type="Proteomes" id="UP000647860"/>
    </source>
</evidence>
<sequence>MSTFDEYAALVRHLSTQQRASEQGVAADEQRRRDLGATVEYLDRRLLAQGQRLDQLGRTIGVISPPPGPPFTAPASGPPATAPASGPPVTAPASGPPATAPASGPPVTAPASGPSGTAPASGPPATAPASGLPVATPISGPPRPPGVPTSGPPGPPGRAGAGGSLPGTGWDGGAAAAPGRSGVGAYPQVGVGEAERALPVAVSATAAGVPGQRAAEIDAATELELARRWADEADRYAQQTEVLAQRPALLPSWSPMARAIAVYLAFAAVSVLIMLVMVLASGVGVVGGWTLFSWMCAGLPAASLIGGWLVLGRWGRPAVGAMTAPRYPVIGFLLCFLAVPLAYCGYLVLIRTLR</sequence>
<feature type="compositionally biased region" description="Pro residues" evidence="1">
    <location>
        <begin position="139"/>
        <end position="156"/>
    </location>
</feature>
<keyword evidence="2" id="KW-1133">Transmembrane helix</keyword>
<feature type="region of interest" description="Disordered" evidence="1">
    <location>
        <begin position="59"/>
        <end position="176"/>
    </location>
</feature>
<dbReference type="EMBL" id="BOPA01000003">
    <property type="protein sequence ID" value="GIJ13758.1"/>
    <property type="molecule type" value="Genomic_DNA"/>
</dbReference>